<dbReference type="RefSeq" id="WP_118844105.1">
    <property type="nucleotide sequence ID" value="NZ_CP032090.1"/>
</dbReference>
<name>A0AAD0WBW2_9GAMM</name>
<feature type="domain" description="DUF4350" evidence="2">
    <location>
        <begin position="76"/>
        <end position="229"/>
    </location>
</feature>
<evidence type="ECO:0000313" key="4">
    <source>
        <dbReference type="Proteomes" id="UP000264605"/>
    </source>
</evidence>
<gene>
    <name evidence="3" type="ORF">D0907_05095</name>
</gene>
<reference evidence="3 4" key="1">
    <citation type="submission" date="2018-08" db="EMBL/GenBank/DDBJ databases">
        <title>Draft genome sequence of Pseudoalteromonas donghaensis HJ51.</title>
        <authorList>
            <person name="Oh J."/>
            <person name="Roh D."/>
        </authorList>
    </citation>
    <scope>NUCLEOTIDE SEQUENCE [LARGE SCALE GENOMIC DNA]</scope>
    <source>
        <strain evidence="3 4">HJ51</strain>
    </source>
</reference>
<sequence length="382" mass="43705">MKLKYVLIAGLVLLGFIIVAGVASLEWEKKEFEIGFHSDVAKDNFTMAQRLLNANGIKWLKDKHLAAHADSEQIRIDPHTILIVDEAVLADSYQLDQQLAEWVAEGGRLVYVLNRQRDELALDNTLFFNQLGITVSAKDSAFDYDFAMLKEGSKNSTLAINEDTVLALELSRAFTIEHCPGVSTNTEQGDTVMCDLAFGQGRVIVMPSLAPFTNYRLRHLDHGSLLLWLSKGADKVTYVPYLTYPNWLAKIWHWSWQFVVSLLLLVVFTVWHISSRIGRAYAPDFEIKTSFNAHIRAVANFYMQHGHEAYLWTALRKDFNAKVEMRVPNFKMLSDDKQAQIIANLTHFDKQQVTQLLVSELPTSREQRLEYIKRFKQLRNAL</sequence>
<dbReference type="Pfam" id="PF14258">
    <property type="entry name" value="DUF4350"/>
    <property type="match status" value="1"/>
</dbReference>
<protein>
    <recommendedName>
        <fullName evidence="2">DUF4350 domain-containing protein</fullName>
    </recommendedName>
</protein>
<organism evidence="3 4">
    <name type="scientific">Pseudoalteromonas lipolytica</name>
    <dbReference type="NCBI Taxonomy" id="570156"/>
    <lineage>
        <taxon>Bacteria</taxon>
        <taxon>Pseudomonadati</taxon>
        <taxon>Pseudomonadota</taxon>
        <taxon>Gammaproteobacteria</taxon>
        <taxon>Alteromonadales</taxon>
        <taxon>Pseudoalteromonadaceae</taxon>
        <taxon>Pseudoalteromonas</taxon>
    </lineage>
</organism>
<proteinExistence type="predicted"/>
<evidence type="ECO:0000313" key="3">
    <source>
        <dbReference type="EMBL" id="AXV64704.1"/>
    </source>
</evidence>
<keyword evidence="1" id="KW-0812">Transmembrane</keyword>
<evidence type="ECO:0000259" key="2">
    <source>
        <dbReference type="Pfam" id="PF14258"/>
    </source>
</evidence>
<keyword evidence="1" id="KW-0472">Membrane</keyword>
<dbReference type="AlphaFoldDB" id="A0AAD0WBW2"/>
<dbReference type="Proteomes" id="UP000264605">
    <property type="component" value="Chromosome"/>
</dbReference>
<evidence type="ECO:0000256" key="1">
    <source>
        <dbReference type="SAM" id="Phobius"/>
    </source>
</evidence>
<feature type="transmembrane region" description="Helical" evidence="1">
    <location>
        <begin position="251"/>
        <end position="271"/>
    </location>
</feature>
<dbReference type="InterPro" id="IPR025646">
    <property type="entry name" value="DUF4350"/>
</dbReference>
<dbReference type="KEGG" id="pdj:D0907_05095"/>
<dbReference type="EMBL" id="CP032090">
    <property type="protein sequence ID" value="AXV64704.1"/>
    <property type="molecule type" value="Genomic_DNA"/>
</dbReference>
<keyword evidence="1" id="KW-1133">Transmembrane helix</keyword>
<dbReference type="GeneID" id="99504828"/>
<accession>A0AAD0WBW2</accession>